<sequence length="234" mass="26434">MTTTGIRAIITGATGMVGEGVMHECLQHPDVEAVLLINRKPSGFSHPKLKEIVHADFYHFAAIENQLVGYNACFFCLGVSSVGMPEQEYYRVTYTLTLHVATTLSRLNPDMTFCYVSGAGTDSTEKGLSRWARVKGKTENDLTKLPFKQVFNFRPGFIKPTKNLKNTNKYYRYIEWLFPIGRALYPSGFCTMEELGKAMINSARNGYEKQILEGKDIIELAKRMPVSGDREYFT</sequence>
<reference evidence="4" key="1">
    <citation type="journal article" date="2019" name="Int. J. Syst. Evol. Microbiol.">
        <title>The Global Catalogue of Microorganisms (GCM) 10K type strain sequencing project: providing services to taxonomists for standard genome sequencing and annotation.</title>
        <authorList>
            <consortium name="The Broad Institute Genomics Platform"/>
            <consortium name="The Broad Institute Genome Sequencing Center for Infectious Disease"/>
            <person name="Wu L."/>
            <person name="Ma J."/>
        </authorList>
    </citation>
    <scope>NUCLEOTIDE SEQUENCE [LARGE SCALE GENOMIC DNA]</scope>
    <source>
        <strain evidence="4">CCUG 55608</strain>
    </source>
</reference>
<dbReference type="PANTHER" id="PTHR14097">
    <property type="entry name" value="OXIDOREDUCTASE HTATIP2"/>
    <property type="match status" value="1"/>
</dbReference>
<dbReference type="Gene3D" id="3.40.50.720">
    <property type="entry name" value="NAD(P)-binding Rossmann-like Domain"/>
    <property type="match status" value="1"/>
</dbReference>
<dbReference type="PANTHER" id="PTHR14097:SF8">
    <property type="entry name" value="NAD(P)-BINDING DOMAIN-CONTAINING PROTEIN"/>
    <property type="match status" value="1"/>
</dbReference>
<feature type="domain" description="NAD-dependent epimerase/dehydratase" evidence="2">
    <location>
        <begin position="9"/>
        <end position="118"/>
    </location>
</feature>
<evidence type="ECO:0000313" key="4">
    <source>
        <dbReference type="Proteomes" id="UP001597116"/>
    </source>
</evidence>
<proteinExistence type="predicted"/>
<dbReference type="EMBL" id="JBHTLP010000023">
    <property type="protein sequence ID" value="MFD1144701.1"/>
    <property type="molecule type" value="Genomic_DNA"/>
</dbReference>
<gene>
    <name evidence="3" type="ORF">ACFQ4C_26470</name>
</gene>
<evidence type="ECO:0000313" key="3">
    <source>
        <dbReference type="EMBL" id="MFD1144701.1"/>
    </source>
</evidence>
<protein>
    <submittedName>
        <fullName evidence="3">NAD-dependent epimerase/dehydratase family protein</fullName>
    </submittedName>
</protein>
<organism evidence="3 4">
    <name type="scientific">Larkinella insperata</name>
    <dbReference type="NCBI Taxonomy" id="332158"/>
    <lineage>
        <taxon>Bacteria</taxon>
        <taxon>Pseudomonadati</taxon>
        <taxon>Bacteroidota</taxon>
        <taxon>Cytophagia</taxon>
        <taxon>Cytophagales</taxon>
        <taxon>Spirosomataceae</taxon>
        <taxon>Larkinella</taxon>
    </lineage>
</organism>
<dbReference type="Pfam" id="PF01370">
    <property type="entry name" value="Epimerase"/>
    <property type="match status" value="1"/>
</dbReference>
<dbReference type="SUPFAM" id="SSF51735">
    <property type="entry name" value="NAD(P)-binding Rossmann-fold domains"/>
    <property type="match status" value="1"/>
</dbReference>
<comment type="caution">
    <text evidence="3">The sequence shown here is derived from an EMBL/GenBank/DDBJ whole genome shotgun (WGS) entry which is preliminary data.</text>
</comment>
<evidence type="ECO:0000256" key="1">
    <source>
        <dbReference type="ARBA" id="ARBA00004370"/>
    </source>
</evidence>
<comment type="subcellular location">
    <subcellularLocation>
        <location evidence="1">Membrane</location>
    </subcellularLocation>
</comment>
<dbReference type="Proteomes" id="UP001597116">
    <property type="component" value="Unassembled WGS sequence"/>
</dbReference>
<dbReference type="InterPro" id="IPR001509">
    <property type="entry name" value="Epimerase_deHydtase"/>
</dbReference>
<dbReference type="InterPro" id="IPR036291">
    <property type="entry name" value="NAD(P)-bd_dom_sf"/>
</dbReference>
<evidence type="ECO:0000259" key="2">
    <source>
        <dbReference type="Pfam" id="PF01370"/>
    </source>
</evidence>
<dbReference type="RefSeq" id="WP_265993769.1">
    <property type="nucleotide sequence ID" value="NZ_CP110973.1"/>
</dbReference>
<accession>A0ABW3QFI7</accession>
<name>A0ABW3QFI7_9BACT</name>
<keyword evidence="4" id="KW-1185">Reference proteome</keyword>